<evidence type="ECO:0000256" key="2">
    <source>
        <dbReference type="SAM" id="Phobius"/>
    </source>
</evidence>
<proteinExistence type="predicted"/>
<keyword evidence="2" id="KW-0472">Membrane</keyword>
<feature type="transmembrane region" description="Helical" evidence="2">
    <location>
        <begin position="359"/>
        <end position="381"/>
    </location>
</feature>
<feature type="region of interest" description="Disordered" evidence="1">
    <location>
        <begin position="188"/>
        <end position="207"/>
    </location>
</feature>
<reference evidence="3" key="3">
    <citation type="submission" date="2015-02" db="UniProtKB">
        <authorList>
            <consortium name="EnsemblProtists"/>
        </authorList>
    </citation>
    <scope>IDENTIFICATION</scope>
    <source>
        <strain evidence="3">DAOM BR144</strain>
    </source>
</reference>
<name>K3W930_GLOUD</name>
<dbReference type="InParanoid" id="K3W930"/>
<organism evidence="3 4">
    <name type="scientific">Globisporangium ultimum (strain ATCC 200006 / CBS 805.95 / DAOM BR144)</name>
    <name type="common">Pythium ultimum</name>
    <dbReference type="NCBI Taxonomy" id="431595"/>
    <lineage>
        <taxon>Eukaryota</taxon>
        <taxon>Sar</taxon>
        <taxon>Stramenopiles</taxon>
        <taxon>Oomycota</taxon>
        <taxon>Peronosporomycetes</taxon>
        <taxon>Pythiales</taxon>
        <taxon>Pythiaceae</taxon>
        <taxon>Globisporangium</taxon>
    </lineage>
</organism>
<feature type="compositionally biased region" description="Acidic residues" evidence="1">
    <location>
        <begin position="415"/>
        <end position="426"/>
    </location>
</feature>
<dbReference type="VEuPathDB" id="FungiDB:PYU1_G001471"/>
<feature type="compositionally biased region" description="Low complexity" evidence="1">
    <location>
        <begin position="427"/>
        <end position="439"/>
    </location>
</feature>
<protein>
    <submittedName>
        <fullName evidence="3">Uncharacterized protein</fullName>
    </submittedName>
</protein>
<feature type="region of interest" description="Disordered" evidence="1">
    <location>
        <begin position="412"/>
        <end position="448"/>
    </location>
</feature>
<feature type="transmembrane region" description="Helical" evidence="2">
    <location>
        <begin position="34"/>
        <end position="53"/>
    </location>
</feature>
<dbReference type="EMBL" id="GL376626">
    <property type="status" value="NOT_ANNOTATED_CDS"/>
    <property type="molecule type" value="Genomic_DNA"/>
</dbReference>
<reference evidence="4" key="1">
    <citation type="journal article" date="2010" name="Genome Biol.">
        <title>Genome sequence of the necrotrophic plant pathogen Pythium ultimum reveals original pathogenicity mechanisms and effector repertoire.</title>
        <authorList>
            <person name="Levesque C.A."/>
            <person name="Brouwer H."/>
            <person name="Cano L."/>
            <person name="Hamilton J.P."/>
            <person name="Holt C."/>
            <person name="Huitema E."/>
            <person name="Raffaele S."/>
            <person name="Robideau G.P."/>
            <person name="Thines M."/>
            <person name="Win J."/>
            <person name="Zerillo M.M."/>
            <person name="Beakes G.W."/>
            <person name="Boore J.L."/>
            <person name="Busam D."/>
            <person name="Dumas B."/>
            <person name="Ferriera S."/>
            <person name="Fuerstenberg S.I."/>
            <person name="Gachon C.M."/>
            <person name="Gaulin E."/>
            <person name="Govers F."/>
            <person name="Grenville-Briggs L."/>
            <person name="Horner N."/>
            <person name="Hostetler J."/>
            <person name="Jiang R.H."/>
            <person name="Johnson J."/>
            <person name="Krajaejun T."/>
            <person name="Lin H."/>
            <person name="Meijer H.J."/>
            <person name="Moore B."/>
            <person name="Morris P."/>
            <person name="Phuntmart V."/>
            <person name="Puiu D."/>
            <person name="Shetty J."/>
            <person name="Stajich J.E."/>
            <person name="Tripathy S."/>
            <person name="Wawra S."/>
            <person name="van West P."/>
            <person name="Whitty B.R."/>
            <person name="Coutinho P.M."/>
            <person name="Henrissat B."/>
            <person name="Martin F."/>
            <person name="Thomas P.D."/>
            <person name="Tyler B.M."/>
            <person name="De Vries R.P."/>
            <person name="Kamoun S."/>
            <person name="Yandell M."/>
            <person name="Tisserat N."/>
            <person name="Buell C.R."/>
        </authorList>
    </citation>
    <scope>NUCLEOTIDE SEQUENCE</scope>
    <source>
        <strain evidence="4">DAOM:BR144</strain>
    </source>
</reference>
<dbReference type="GO" id="GO:0008233">
    <property type="term" value="F:peptidase activity"/>
    <property type="evidence" value="ECO:0007669"/>
    <property type="project" value="InterPro"/>
</dbReference>
<feature type="transmembrane region" description="Helical" evidence="2">
    <location>
        <begin position="65"/>
        <end position="86"/>
    </location>
</feature>
<keyword evidence="4" id="KW-1185">Reference proteome</keyword>
<dbReference type="AlphaFoldDB" id="K3W930"/>
<dbReference type="Proteomes" id="UP000019132">
    <property type="component" value="Unassembled WGS sequence"/>
</dbReference>
<dbReference type="Pfam" id="PF13367">
    <property type="entry name" value="PrsW-protease"/>
    <property type="match status" value="1"/>
</dbReference>
<dbReference type="eggNOG" id="ENOG502RAH1">
    <property type="taxonomic scope" value="Eukaryota"/>
</dbReference>
<dbReference type="HOGENOM" id="CLU_030154_0_0_1"/>
<dbReference type="InterPro" id="IPR026898">
    <property type="entry name" value="PrsW"/>
</dbReference>
<feature type="transmembrane region" description="Helical" evidence="2">
    <location>
        <begin position="230"/>
        <end position="250"/>
    </location>
</feature>
<sequence length="448" mass="48777">MVLPKYQLQRRRQYAAGVAALALFLIVLGLGQLAFVLLLTLLPVIVFFTWVFKQQQHHGVTDNEITQLFYCFVAGIFPSAPLVLAAQSMLVPLAALLCFFDQKDALNQQLRTFLDIKTADATSGAHHTSRVAEFVQQLQVDKTVGYYCFVMLLAFVVAALVEEFAKLWIVQGTWCCRSSCCCAKATTSTSRKPGAAAGRPSSPGFPVQRARSRGWLCDPRRLLFQHQKHSSHSFVVFMAVVAGALGFSWIENVLYTFGAPTFGDRVIAAVLRGCMSTSLHCICGGITGVRLAQRQARGRLGVPAAGGASEKSLVSEDLAAWRTKLSILGPAVLIHGSFDLQLLGVASLLTNDMMAAHPILYGILVPFIGPLLLLGGSFWYLRRSLHTMEQQMNAGRYIQVAVDLESGKRMGFSVDDSDSDESDDEFAQQSSNGSGAGSARKTRAVFNI</sequence>
<dbReference type="EnsemblProtists" id="PYU1_T001471">
    <property type="protein sequence ID" value="PYU1_T001471"/>
    <property type="gene ID" value="PYU1_G001471"/>
</dbReference>
<dbReference type="OMA" id="FRWVFRQ"/>
<reference evidence="4" key="2">
    <citation type="submission" date="2010-04" db="EMBL/GenBank/DDBJ databases">
        <authorList>
            <person name="Buell R."/>
            <person name="Hamilton J."/>
            <person name="Hostetler J."/>
        </authorList>
    </citation>
    <scope>NUCLEOTIDE SEQUENCE [LARGE SCALE GENOMIC DNA]</scope>
    <source>
        <strain evidence="4">DAOM:BR144</strain>
    </source>
</reference>
<feature type="transmembrane region" description="Helical" evidence="2">
    <location>
        <begin position="144"/>
        <end position="161"/>
    </location>
</feature>
<feature type="transmembrane region" description="Helical" evidence="2">
    <location>
        <begin position="325"/>
        <end position="347"/>
    </location>
</feature>
<evidence type="ECO:0000256" key="1">
    <source>
        <dbReference type="SAM" id="MobiDB-lite"/>
    </source>
</evidence>
<dbReference type="STRING" id="431595.K3W930"/>
<keyword evidence="2" id="KW-0812">Transmembrane</keyword>
<accession>K3W930</accession>
<feature type="transmembrane region" description="Helical" evidence="2">
    <location>
        <begin position="270"/>
        <end position="289"/>
    </location>
</feature>
<evidence type="ECO:0000313" key="3">
    <source>
        <dbReference type="EnsemblProtists" id="PYU1_T001471"/>
    </source>
</evidence>
<evidence type="ECO:0000313" key="4">
    <source>
        <dbReference type="Proteomes" id="UP000019132"/>
    </source>
</evidence>
<keyword evidence="2" id="KW-1133">Transmembrane helix</keyword>